<comment type="caution">
    <text evidence="2">The sequence shown here is derived from an EMBL/GenBank/DDBJ whole genome shotgun (WGS) entry which is preliminary data.</text>
</comment>
<feature type="region of interest" description="Disordered" evidence="1">
    <location>
        <begin position="30"/>
        <end position="52"/>
    </location>
</feature>
<proteinExistence type="predicted"/>
<dbReference type="AlphaFoldDB" id="A0A2T1C2A8"/>
<protein>
    <submittedName>
        <fullName evidence="2">Uncharacterized protein</fullName>
    </submittedName>
</protein>
<reference evidence="2 3" key="2">
    <citation type="submission" date="2018-03" db="EMBL/GenBank/DDBJ databases">
        <title>The ancient ancestry and fast evolution of plastids.</title>
        <authorList>
            <person name="Moore K.R."/>
            <person name="Magnabosco C."/>
            <person name="Momper L."/>
            <person name="Gold D.A."/>
            <person name="Bosak T."/>
            <person name="Fournier G.P."/>
        </authorList>
    </citation>
    <scope>NUCLEOTIDE SEQUENCE [LARGE SCALE GENOMIC DNA]</scope>
    <source>
        <strain evidence="2 3">CCAP 1448/3</strain>
    </source>
</reference>
<dbReference type="Proteomes" id="UP000238762">
    <property type="component" value="Unassembled WGS sequence"/>
</dbReference>
<evidence type="ECO:0000313" key="3">
    <source>
        <dbReference type="Proteomes" id="UP000238762"/>
    </source>
</evidence>
<evidence type="ECO:0000313" key="2">
    <source>
        <dbReference type="EMBL" id="PSB02382.1"/>
    </source>
</evidence>
<gene>
    <name evidence="2" type="ORF">C7B64_13430</name>
</gene>
<evidence type="ECO:0000256" key="1">
    <source>
        <dbReference type="SAM" id="MobiDB-lite"/>
    </source>
</evidence>
<name>A0A2T1C2A8_9CYAN</name>
<sequence length="538" mass="58739">MEFEMLNLTFISRRTGVRWLRRTKEVDSGLKVDQKSRSKLPKSRLKRHRSQLVRKRKPKRLNNLFKALTLTGYLLPITYYLLPDPSALAEVQLQDVSQTFSQITFNSSPTVANDVDFPGHPKLPDVPKFSWKKGDKLAEVFPIGLLKLMGGNDYTPATAAQSLGLKLPDLLEGKLGNLKFLQDLPLKDVLAANPQLKNIQANSIPGWFGVGNQTLGQLALTPVFGSKPIPTTVLNAVKIKQFPGIVKTPYLKYLNAGSLPVGSFFGLADIGFDKLFNFDVSTPTGLQLVKLDKIGTLEANIGKISRDNVSSGSNKEPYAPCEGGQAQSGSSNTCDYVEFQSVLFPNIRDNRLNGTKSIIGQQLKGGEGLLGEVMTAAGVREPAGYSVPYIGMRKCGSKWSVGEPDARNGTVNQYLNFRICYRTIFGFQASPYFIPIPIGSASEKENTQFLPMKVEPQAQAPVSTQISEIIDRSDLPDAQKSYIKSAVSEIIASNSNNLSDADSILKQAVITSFSGKAVKTSSFNPILGDSDEILNALL</sequence>
<organism evidence="2 3">
    <name type="scientific">Merismopedia glauca CCAP 1448/3</name>
    <dbReference type="NCBI Taxonomy" id="1296344"/>
    <lineage>
        <taxon>Bacteria</taxon>
        <taxon>Bacillati</taxon>
        <taxon>Cyanobacteriota</taxon>
        <taxon>Cyanophyceae</taxon>
        <taxon>Synechococcales</taxon>
        <taxon>Merismopediaceae</taxon>
        <taxon>Merismopedia</taxon>
    </lineage>
</organism>
<accession>A0A2T1C2A8</accession>
<feature type="compositionally biased region" description="Basic residues" evidence="1">
    <location>
        <begin position="37"/>
        <end position="52"/>
    </location>
</feature>
<dbReference type="EMBL" id="PVWJ01000062">
    <property type="protein sequence ID" value="PSB02382.1"/>
    <property type="molecule type" value="Genomic_DNA"/>
</dbReference>
<keyword evidence="3" id="KW-1185">Reference proteome</keyword>
<reference evidence="2 3" key="1">
    <citation type="submission" date="2018-02" db="EMBL/GenBank/DDBJ databases">
        <authorList>
            <person name="Cohen D.B."/>
            <person name="Kent A.D."/>
        </authorList>
    </citation>
    <scope>NUCLEOTIDE SEQUENCE [LARGE SCALE GENOMIC DNA]</scope>
    <source>
        <strain evidence="2 3">CCAP 1448/3</strain>
    </source>
</reference>